<gene>
    <name evidence="2" type="ORF">SAMN05421823_104535</name>
</gene>
<dbReference type="EMBL" id="FNFO01000004">
    <property type="protein sequence ID" value="SDL16252.1"/>
    <property type="molecule type" value="Genomic_DNA"/>
</dbReference>
<proteinExistence type="predicted"/>
<dbReference type="RefSeq" id="WP_089682713.1">
    <property type="nucleotide sequence ID" value="NZ_FNFO01000004.1"/>
</dbReference>
<keyword evidence="1" id="KW-0812">Transmembrane</keyword>
<dbReference type="AlphaFoldDB" id="A0A1G9HTT4"/>
<evidence type="ECO:0000256" key="1">
    <source>
        <dbReference type="SAM" id="Phobius"/>
    </source>
</evidence>
<accession>A0A1G9HTT4</accession>
<reference evidence="2 3" key="1">
    <citation type="submission" date="2016-10" db="EMBL/GenBank/DDBJ databases">
        <authorList>
            <person name="de Groot N.N."/>
        </authorList>
    </citation>
    <scope>NUCLEOTIDE SEQUENCE [LARGE SCALE GENOMIC DNA]</scope>
    <source>
        <strain evidence="2 3">DSM 25186</strain>
    </source>
</reference>
<organism evidence="2 3">
    <name type="scientific">Catalinimonas alkaloidigena</name>
    <dbReference type="NCBI Taxonomy" id="1075417"/>
    <lineage>
        <taxon>Bacteria</taxon>
        <taxon>Pseudomonadati</taxon>
        <taxon>Bacteroidota</taxon>
        <taxon>Cytophagia</taxon>
        <taxon>Cytophagales</taxon>
        <taxon>Catalimonadaceae</taxon>
        <taxon>Catalinimonas</taxon>
    </lineage>
</organism>
<evidence type="ECO:0000313" key="3">
    <source>
        <dbReference type="Proteomes" id="UP000198510"/>
    </source>
</evidence>
<dbReference type="STRING" id="1075417.SAMN05421823_104535"/>
<feature type="transmembrane region" description="Helical" evidence="1">
    <location>
        <begin position="25"/>
        <end position="45"/>
    </location>
</feature>
<dbReference type="Proteomes" id="UP000198510">
    <property type="component" value="Unassembled WGS sequence"/>
</dbReference>
<feature type="transmembrane region" description="Helical" evidence="1">
    <location>
        <begin position="51"/>
        <end position="71"/>
    </location>
</feature>
<keyword evidence="3" id="KW-1185">Reference proteome</keyword>
<name>A0A1G9HTT4_9BACT</name>
<protein>
    <submittedName>
        <fullName evidence="2">Uncharacterized protein</fullName>
    </submittedName>
</protein>
<keyword evidence="1" id="KW-0472">Membrane</keyword>
<keyword evidence="1" id="KW-1133">Transmembrane helix</keyword>
<evidence type="ECO:0000313" key="2">
    <source>
        <dbReference type="EMBL" id="SDL16252.1"/>
    </source>
</evidence>
<sequence>MATATSSPRTRQHRPIIYKKRYFSAARRIIVGFLVFVLGSIFLLSGTPTGLVLGAIFYMTCLFLWFTYTYVEVDTRKKIGKDQVRLFGLALSGEVYSFESIEYLFFKANSHNDTANPYRIAGNHRLVRYDAFLKFSDGAKQQVFRSDNYDKAYRKARHIAKTLRVEFVDYTAATAQ</sequence>